<gene>
    <name evidence="7" type="primary">recQ_2</name>
    <name evidence="7" type="ORF">Poly24_10980</name>
</gene>
<dbReference type="Pfam" id="PF00271">
    <property type="entry name" value="Helicase_C"/>
    <property type="match status" value="1"/>
</dbReference>
<dbReference type="NCBIfam" id="TIGR00614">
    <property type="entry name" value="recQ_fam"/>
    <property type="match status" value="1"/>
</dbReference>
<dbReference type="SMART" id="SM00490">
    <property type="entry name" value="HELICc"/>
    <property type="match status" value="1"/>
</dbReference>
<dbReference type="GO" id="GO:0005737">
    <property type="term" value="C:cytoplasm"/>
    <property type="evidence" value="ECO:0007669"/>
    <property type="project" value="TreeGrafter"/>
</dbReference>
<dbReference type="PANTHER" id="PTHR13710:SF150">
    <property type="entry name" value="ATP-DEPENDENT DNA HELICASE RECQ"/>
    <property type="match status" value="1"/>
</dbReference>
<dbReference type="GO" id="GO:0006310">
    <property type="term" value="P:DNA recombination"/>
    <property type="evidence" value="ECO:0007669"/>
    <property type="project" value="InterPro"/>
</dbReference>
<feature type="domain" description="Helicase ATP-binding" evidence="5">
    <location>
        <begin position="45"/>
        <end position="224"/>
    </location>
</feature>
<dbReference type="KEGG" id="rcf:Poly24_10980"/>
<dbReference type="GO" id="GO:0009378">
    <property type="term" value="F:four-way junction helicase activity"/>
    <property type="evidence" value="ECO:0007669"/>
    <property type="project" value="TreeGrafter"/>
</dbReference>
<dbReference type="Pfam" id="PF00270">
    <property type="entry name" value="DEAD"/>
    <property type="match status" value="1"/>
</dbReference>
<evidence type="ECO:0000256" key="3">
    <source>
        <dbReference type="ARBA" id="ARBA00022806"/>
    </source>
</evidence>
<evidence type="ECO:0000313" key="7">
    <source>
        <dbReference type="EMBL" id="QDV67403.1"/>
    </source>
</evidence>
<name>A0A518JPE5_9BACT</name>
<evidence type="ECO:0000256" key="4">
    <source>
        <dbReference type="ARBA" id="ARBA00022840"/>
    </source>
</evidence>
<dbReference type="InterPro" id="IPR001650">
    <property type="entry name" value="Helicase_C-like"/>
</dbReference>
<keyword evidence="8" id="KW-1185">Reference proteome</keyword>
<keyword evidence="3 7" id="KW-0347">Helicase</keyword>
<dbReference type="GO" id="GO:0003676">
    <property type="term" value="F:nucleic acid binding"/>
    <property type="evidence" value="ECO:0007669"/>
    <property type="project" value="InterPro"/>
</dbReference>
<sequence length="503" mass="57802">MHAQQLEAPATFLFFALLTLLNTPVSVLKKFFGYSEFRAKQAQIVDHVLSGQHALVIMPTGMGKSLCFQIPALMLAAESRDAKTKRRPLTLVMSPLIALMKDQVDTLVRRDISATFVNSSLDRKERNKRYKEIGEGKYDLLYVTPERFRKADFLEQLGRREIPLLAVDEAHCISQWGHDFRPDYTRLEEIRQTLGNPITIALTATATPQVQADIVAQLGLQPHEARTFHEGIDRPNLSLKVIDVWGEDEKLQQMLRIREEAEGSGIVYFTLIKTLEQFSDQLLSRGVPHLVYHGDLPRHERRRVQDEFMLQPDWMVLATNAFGMGIDKEDIRYVVHADVPGSMESYYQEIGRAGRDGLPSECTLLYEEADLATQMEFIGWSNPSAEYYRRVYDFLKHDAEQIQAYGIEWLRDQLTRKDKHDHRLDTALSMLHRWGAIEGSLRPLKARVTGPMPPQLSDQDQLDEKLRRDQQKLYALVQYVKHEGDRKDFLNEYFGVAESQTGA</sequence>
<protein>
    <submittedName>
        <fullName evidence="7">ATP-dependent DNA helicase RecQ</fullName>
        <ecNumber evidence="7">3.6.4.12</ecNumber>
    </submittedName>
</protein>
<dbReference type="GO" id="GO:0005694">
    <property type="term" value="C:chromosome"/>
    <property type="evidence" value="ECO:0007669"/>
    <property type="project" value="TreeGrafter"/>
</dbReference>
<evidence type="ECO:0000259" key="6">
    <source>
        <dbReference type="PROSITE" id="PS51194"/>
    </source>
</evidence>
<dbReference type="AlphaFoldDB" id="A0A518JPE5"/>
<keyword evidence="2 7" id="KW-0378">Hydrolase</keyword>
<dbReference type="InterPro" id="IPR004589">
    <property type="entry name" value="DNA_helicase_ATP-dep_RecQ"/>
</dbReference>
<reference evidence="7 8" key="1">
    <citation type="submission" date="2019-02" db="EMBL/GenBank/DDBJ databases">
        <title>Deep-cultivation of Planctomycetes and their phenomic and genomic characterization uncovers novel biology.</title>
        <authorList>
            <person name="Wiegand S."/>
            <person name="Jogler M."/>
            <person name="Boedeker C."/>
            <person name="Pinto D."/>
            <person name="Vollmers J."/>
            <person name="Rivas-Marin E."/>
            <person name="Kohn T."/>
            <person name="Peeters S.H."/>
            <person name="Heuer A."/>
            <person name="Rast P."/>
            <person name="Oberbeckmann S."/>
            <person name="Bunk B."/>
            <person name="Jeske O."/>
            <person name="Meyerdierks A."/>
            <person name="Storesund J.E."/>
            <person name="Kallscheuer N."/>
            <person name="Luecker S."/>
            <person name="Lage O.M."/>
            <person name="Pohl T."/>
            <person name="Merkel B.J."/>
            <person name="Hornburger P."/>
            <person name="Mueller R.-W."/>
            <person name="Bruemmer F."/>
            <person name="Labrenz M."/>
            <person name="Spormann A.M."/>
            <person name="Op den Camp H."/>
            <person name="Overmann J."/>
            <person name="Amann R."/>
            <person name="Jetten M.S.M."/>
            <person name="Mascher T."/>
            <person name="Medema M.H."/>
            <person name="Devos D.P."/>
            <person name="Kaster A.-K."/>
            <person name="Ovreas L."/>
            <person name="Rohde M."/>
            <person name="Galperin M.Y."/>
            <person name="Jogler C."/>
        </authorList>
    </citation>
    <scope>NUCLEOTIDE SEQUENCE [LARGE SCALE GENOMIC DNA]</scope>
    <source>
        <strain evidence="7 8">Poly24</strain>
    </source>
</reference>
<dbReference type="InterPro" id="IPR027417">
    <property type="entry name" value="P-loop_NTPase"/>
</dbReference>
<evidence type="ECO:0000256" key="2">
    <source>
        <dbReference type="ARBA" id="ARBA00022801"/>
    </source>
</evidence>
<keyword evidence="4" id="KW-0067">ATP-binding</keyword>
<feature type="domain" description="Helicase C-terminal" evidence="6">
    <location>
        <begin position="250"/>
        <end position="403"/>
    </location>
</feature>
<dbReference type="SUPFAM" id="SSF52540">
    <property type="entry name" value="P-loop containing nucleoside triphosphate hydrolases"/>
    <property type="match status" value="1"/>
</dbReference>
<dbReference type="SMART" id="SM00487">
    <property type="entry name" value="DEXDc"/>
    <property type="match status" value="1"/>
</dbReference>
<accession>A0A518JPE5</accession>
<proteinExistence type="predicted"/>
<dbReference type="EMBL" id="CP036348">
    <property type="protein sequence ID" value="QDV67403.1"/>
    <property type="molecule type" value="Genomic_DNA"/>
</dbReference>
<dbReference type="Gene3D" id="3.40.50.300">
    <property type="entry name" value="P-loop containing nucleotide triphosphate hydrolases"/>
    <property type="match status" value="2"/>
</dbReference>
<dbReference type="GO" id="GO:0006281">
    <property type="term" value="P:DNA repair"/>
    <property type="evidence" value="ECO:0007669"/>
    <property type="project" value="TreeGrafter"/>
</dbReference>
<keyword evidence="1" id="KW-0547">Nucleotide-binding</keyword>
<evidence type="ECO:0000256" key="1">
    <source>
        <dbReference type="ARBA" id="ARBA00022741"/>
    </source>
</evidence>
<dbReference type="GO" id="GO:0016787">
    <property type="term" value="F:hydrolase activity"/>
    <property type="evidence" value="ECO:0007669"/>
    <property type="project" value="UniProtKB-KW"/>
</dbReference>
<dbReference type="InterPro" id="IPR011545">
    <property type="entry name" value="DEAD/DEAH_box_helicase_dom"/>
</dbReference>
<dbReference type="InterPro" id="IPR014001">
    <property type="entry name" value="Helicase_ATP-bd"/>
</dbReference>
<dbReference type="CDD" id="cd17920">
    <property type="entry name" value="DEXHc_RecQ"/>
    <property type="match status" value="1"/>
</dbReference>
<dbReference type="GO" id="GO:0005524">
    <property type="term" value="F:ATP binding"/>
    <property type="evidence" value="ECO:0007669"/>
    <property type="project" value="UniProtKB-KW"/>
</dbReference>
<dbReference type="PANTHER" id="PTHR13710">
    <property type="entry name" value="DNA HELICASE RECQ FAMILY MEMBER"/>
    <property type="match status" value="1"/>
</dbReference>
<dbReference type="EC" id="3.6.4.12" evidence="7"/>
<dbReference type="Proteomes" id="UP000315082">
    <property type="component" value="Chromosome"/>
</dbReference>
<evidence type="ECO:0000313" key="8">
    <source>
        <dbReference type="Proteomes" id="UP000315082"/>
    </source>
</evidence>
<dbReference type="PROSITE" id="PS51192">
    <property type="entry name" value="HELICASE_ATP_BIND_1"/>
    <property type="match status" value="1"/>
</dbReference>
<dbReference type="FunFam" id="3.40.50.300:FF:001389">
    <property type="entry name" value="ATP-dependent DNA helicase RecQ"/>
    <property type="match status" value="1"/>
</dbReference>
<dbReference type="PROSITE" id="PS51194">
    <property type="entry name" value="HELICASE_CTER"/>
    <property type="match status" value="1"/>
</dbReference>
<dbReference type="GO" id="GO:0043138">
    <property type="term" value="F:3'-5' DNA helicase activity"/>
    <property type="evidence" value="ECO:0007669"/>
    <property type="project" value="TreeGrafter"/>
</dbReference>
<organism evidence="7 8">
    <name type="scientific">Rosistilla carotiformis</name>
    <dbReference type="NCBI Taxonomy" id="2528017"/>
    <lineage>
        <taxon>Bacteria</taxon>
        <taxon>Pseudomonadati</taxon>
        <taxon>Planctomycetota</taxon>
        <taxon>Planctomycetia</taxon>
        <taxon>Pirellulales</taxon>
        <taxon>Pirellulaceae</taxon>
        <taxon>Rosistilla</taxon>
    </lineage>
</organism>
<evidence type="ECO:0000259" key="5">
    <source>
        <dbReference type="PROSITE" id="PS51192"/>
    </source>
</evidence>